<accession>A0A0D8HKP0</accession>
<sequence length="101" mass="11044">MRDLSVTSYTLNMTKSNQYVKTTISVPVEVYARATRRAKELGTSRSAFFAGAVEKELEAANSSAGVIDRINAVVDAVNDDTNEFSTTAAHRLLAKDDGTRW</sequence>
<comment type="caution">
    <text evidence="1">The sequence shown here is derived from an EMBL/GenBank/DDBJ whole genome shotgun (WGS) entry which is preliminary data.</text>
</comment>
<keyword evidence="2" id="KW-1185">Reference proteome</keyword>
<dbReference type="AlphaFoldDB" id="A0A0D8HKP0"/>
<dbReference type="RefSeq" id="WP_152625830.1">
    <property type="nucleotide sequence ID" value="NZ_JXYS01000015.1"/>
</dbReference>
<proteinExistence type="predicted"/>
<dbReference type="OrthoDB" id="73061at2"/>
<dbReference type="STRING" id="1280514.AXFE_06260"/>
<protein>
    <submittedName>
        <fullName evidence="1">Antitoxin MazE6</fullName>
    </submittedName>
</protein>
<gene>
    <name evidence="1" type="primary">mazE6</name>
    <name evidence="1" type="ORF">AXFE_06260</name>
</gene>
<dbReference type="Proteomes" id="UP000032360">
    <property type="component" value="Unassembled WGS sequence"/>
</dbReference>
<evidence type="ECO:0000313" key="1">
    <source>
        <dbReference type="EMBL" id="KJF18498.1"/>
    </source>
</evidence>
<dbReference type="EMBL" id="JXYS01000015">
    <property type="protein sequence ID" value="KJF18498.1"/>
    <property type="molecule type" value="Genomic_DNA"/>
</dbReference>
<organism evidence="1 2">
    <name type="scientific">Acidithrix ferrooxidans</name>
    <dbReference type="NCBI Taxonomy" id="1280514"/>
    <lineage>
        <taxon>Bacteria</taxon>
        <taxon>Bacillati</taxon>
        <taxon>Actinomycetota</taxon>
        <taxon>Acidimicrobiia</taxon>
        <taxon>Acidimicrobiales</taxon>
        <taxon>Acidimicrobiaceae</taxon>
        <taxon>Acidithrix</taxon>
    </lineage>
</organism>
<reference evidence="1 2" key="1">
    <citation type="submission" date="2015-01" db="EMBL/GenBank/DDBJ databases">
        <title>Draft genome of the acidophilic iron oxidizer Acidithrix ferrooxidans strain Py-F3.</title>
        <authorList>
            <person name="Poehlein A."/>
            <person name="Eisen S."/>
            <person name="Schloemann M."/>
            <person name="Johnson B.D."/>
            <person name="Daniel R."/>
            <person name="Muehling M."/>
        </authorList>
    </citation>
    <scope>NUCLEOTIDE SEQUENCE [LARGE SCALE GENOMIC DNA]</scope>
    <source>
        <strain evidence="1 2">Py-F3</strain>
    </source>
</reference>
<name>A0A0D8HKP0_9ACTN</name>
<evidence type="ECO:0000313" key="2">
    <source>
        <dbReference type="Proteomes" id="UP000032360"/>
    </source>
</evidence>